<dbReference type="AlphaFoldDB" id="A0A2R6P5C9"/>
<dbReference type="OrthoDB" id="9991317at2759"/>
<accession>A0A2R6P5C9</accession>
<keyword evidence="2" id="KW-1185">Reference proteome</keyword>
<evidence type="ECO:0000313" key="2">
    <source>
        <dbReference type="Proteomes" id="UP000186601"/>
    </source>
</evidence>
<dbReference type="InterPro" id="IPR011990">
    <property type="entry name" value="TPR-like_helical_dom_sf"/>
</dbReference>
<evidence type="ECO:0000313" key="1">
    <source>
        <dbReference type="EMBL" id="PSR85641.1"/>
    </source>
</evidence>
<dbReference type="SUPFAM" id="SSF48452">
    <property type="entry name" value="TPR-like"/>
    <property type="match status" value="1"/>
</dbReference>
<dbReference type="Gene3D" id="1.25.40.10">
    <property type="entry name" value="Tetratricopeptide repeat domain"/>
    <property type="match status" value="2"/>
</dbReference>
<dbReference type="Proteomes" id="UP000186601">
    <property type="component" value="Unassembled WGS sequence"/>
</dbReference>
<gene>
    <name evidence="1" type="ORF">PHLCEN_2v5370</name>
</gene>
<sequence length="656" mass="73709">MELDPTKRYSTLGDLSNHLYALYTMTEDHSDLERALSLSREALELCPVDDSQSIKRQMALCLKARFEWSGQAEDLEEALKIQRELVALTEGKARHHSQDVINLVDSLHSQWDRDPGQLSAFDEGMKQLRDVLRNVGQGPDRLHLLEKLATSTLDRYLQSDAHEDLEEAIACHRELMELTPRGHIRYAKHLSLLAVALHHRFGLFGRMEDIDNAVDSAREAVAIVRSSHRRHDLVHCLSTLGLCLQLRFSSNLHQLASIEDAIAVRREVVSLSHPNDWTALRNLAMSIHSRQRRLQKPDGFEEAIILFRKSLTLIPAGHPDKLLSMGAFAAAALSRCYLGGDIEYQEEALEICRENVALYDPSWAPSSMHYCLALGKLAEAYCIHDEYEEAFTRFEEAVNLRYVPPRHRFDAATLWANMARHIGHSSSLCAHMKALELLDLCLTSTPTIDLQHQFLIQNNHTHSALATNAASCAIEKGELEIAVQVLEQGRAFLWSRIRGYRPSIEKLQERNPSLAEEFKAVCQQLENLTVSSQPDILGMSPIPIYTTPHAAVGLGFDAKMTRNRQLLDDYERIISEIRELNGFSSFLKATPFSTLQTAASGGPVILVNVNTHCSDAIILRATETPLLVPLPGNLSAVVEILATRLMVVDRINRNED</sequence>
<protein>
    <submittedName>
        <fullName evidence="1">Uncharacterized protein</fullName>
    </submittedName>
</protein>
<dbReference type="STRING" id="98765.A0A2R6P5C9"/>
<name>A0A2R6P5C9_9APHY</name>
<dbReference type="EMBL" id="MLYV02000528">
    <property type="protein sequence ID" value="PSR85641.1"/>
    <property type="molecule type" value="Genomic_DNA"/>
</dbReference>
<reference evidence="1 2" key="1">
    <citation type="submission" date="2018-02" db="EMBL/GenBank/DDBJ databases">
        <title>Genome sequence of the basidiomycete white-rot fungus Phlebia centrifuga.</title>
        <authorList>
            <person name="Granchi Z."/>
            <person name="Peng M."/>
            <person name="de Vries R.P."/>
            <person name="Hilden K."/>
            <person name="Makela M.R."/>
            <person name="Grigoriev I."/>
            <person name="Riley R."/>
        </authorList>
    </citation>
    <scope>NUCLEOTIDE SEQUENCE [LARGE SCALE GENOMIC DNA]</scope>
    <source>
        <strain evidence="1 2">FBCC195</strain>
    </source>
</reference>
<organism evidence="1 2">
    <name type="scientific">Hermanssonia centrifuga</name>
    <dbReference type="NCBI Taxonomy" id="98765"/>
    <lineage>
        <taxon>Eukaryota</taxon>
        <taxon>Fungi</taxon>
        <taxon>Dikarya</taxon>
        <taxon>Basidiomycota</taxon>
        <taxon>Agaricomycotina</taxon>
        <taxon>Agaricomycetes</taxon>
        <taxon>Polyporales</taxon>
        <taxon>Meruliaceae</taxon>
        <taxon>Hermanssonia</taxon>
    </lineage>
</organism>
<comment type="caution">
    <text evidence="1">The sequence shown here is derived from an EMBL/GenBank/DDBJ whole genome shotgun (WGS) entry which is preliminary data.</text>
</comment>
<proteinExistence type="predicted"/>